<dbReference type="Proteomes" id="UP000820818">
    <property type="component" value="Linkage Group LG9"/>
</dbReference>
<feature type="compositionally biased region" description="Acidic residues" evidence="3">
    <location>
        <begin position="1505"/>
        <end position="1548"/>
    </location>
</feature>
<dbReference type="InterPro" id="IPR032040">
    <property type="entry name" value="ELYS-bb"/>
</dbReference>
<feature type="region of interest" description="Disordered" evidence="3">
    <location>
        <begin position="2301"/>
        <end position="2370"/>
    </location>
</feature>
<dbReference type="GO" id="GO:0005634">
    <property type="term" value="C:nucleus"/>
    <property type="evidence" value="ECO:0007669"/>
    <property type="project" value="UniProtKB-SubCell"/>
</dbReference>
<feature type="compositionally biased region" description="Basic and acidic residues" evidence="3">
    <location>
        <begin position="2144"/>
        <end position="2156"/>
    </location>
</feature>
<evidence type="ECO:0000313" key="6">
    <source>
        <dbReference type="EMBL" id="KAI9553223.1"/>
    </source>
</evidence>
<protein>
    <submittedName>
        <fullName evidence="6">Uncharacterized protein</fullName>
    </submittedName>
</protein>
<feature type="compositionally biased region" description="Acidic residues" evidence="3">
    <location>
        <begin position="1959"/>
        <end position="1990"/>
    </location>
</feature>
<feature type="region of interest" description="Disordered" evidence="3">
    <location>
        <begin position="2052"/>
        <end position="2289"/>
    </location>
</feature>
<feature type="compositionally biased region" description="Acidic residues" evidence="3">
    <location>
        <begin position="1934"/>
        <end position="1944"/>
    </location>
</feature>
<feature type="domain" description="ELYS-like" evidence="4">
    <location>
        <begin position="712"/>
        <end position="942"/>
    </location>
</feature>
<feature type="compositionally biased region" description="Acidic residues" evidence="3">
    <location>
        <begin position="1589"/>
        <end position="1598"/>
    </location>
</feature>
<evidence type="ECO:0000256" key="2">
    <source>
        <dbReference type="ARBA" id="ARBA00023242"/>
    </source>
</evidence>
<reference evidence="6 7" key="1">
    <citation type="submission" date="2022-05" db="EMBL/GenBank/DDBJ databases">
        <title>A multi-omics perspective on studying reproductive biology in Daphnia sinensis.</title>
        <authorList>
            <person name="Jia J."/>
        </authorList>
    </citation>
    <scope>NUCLEOTIDE SEQUENCE [LARGE SCALE GENOMIC DNA]</scope>
    <source>
        <strain evidence="6 7">WSL</strain>
    </source>
</reference>
<feature type="compositionally biased region" description="Acidic residues" evidence="3">
    <location>
        <begin position="1836"/>
        <end position="1845"/>
    </location>
</feature>
<feature type="compositionally biased region" description="Polar residues" evidence="3">
    <location>
        <begin position="1665"/>
        <end position="1690"/>
    </location>
</feature>
<gene>
    <name evidence="6" type="ORF">GHT06_021119</name>
</gene>
<feature type="compositionally biased region" description="Basic and acidic residues" evidence="3">
    <location>
        <begin position="1823"/>
        <end position="1835"/>
    </location>
</feature>
<evidence type="ECO:0000259" key="4">
    <source>
        <dbReference type="Pfam" id="PF13934"/>
    </source>
</evidence>
<accession>A0AAD5L036</accession>
<feature type="compositionally biased region" description="Low complexity" evidence="3">
    <location>
        <begin position="2184"/>
        <end position="2193"/>
    </location>
</feature>
<feature type="compositionally biased region" description="Acidic residues" evidence="3">
    <location>
        <begin position="2061"/>
        <end position="2089"/>
    </location>
</feature>
<dbReference type="EMBL" id="WJBH02000009">
    <property type="protein sequence ID" value="KAI9553223.1"/>
    <property type="molecule type" value="Genomic_DNA"/>
</dbReference>
<sequence length="2581" mass="287606">MEWIEPVSVKSAVKYTSSLVDAVDQERQNIIHGSITESNVAWFASGDRLDVVSTTHCGVQSRHFSCQQGQEFAITCVAPIPNETLALVGLSSDTGSGAVALYNYVTSMILNSWSVSHKVTCVCSMEIPNASYRQFLKSDCFLFALGTEEGHVMLLAVDQHFKFSAGSHQLDLNIVHYVTTDDILQKRVFFKPPVVLVIPLNDSMYRAGRFVLESMHESNAVLSVRQEEVSATVVKYIPQNQTLCVGYNTQGAFQMFSLKSLELDFSGFAIGCNGEQLDQVLDFVFLEPEDDPRHFCYLTVVAQKSWDSHAAPYALLYSLTYVRKEAIPDGGILYEELQYITLRLDLNFGPLIVGDKSNGEDVELLRCQSLASSNNHGNTRATGCYGLCYFAMSWKNGIYLAVFDLNQWYQAQMPPRWIFEDTSRVCPFMGFYQSQSVGRARSVQQVWIQPATLSVFHRSSTTPAEAFFYPSALSFRAMVVCPQEAESVVFLGMQSLLLQKMSQAGSQVLNHPHRFYVQAVKAGLTHTEMVAPHTAQMAEALLNVGLENNSRSFLISCIKDEGANLNFVEKWAWQQVVNLKSLRENLCNILFDHSNQEMERQMHCQLYHVTHQFNNLSVLYDVMDKRIRSLNSGINDKLRDKSRAIYLLSLHLETVLWFLHGGLLPEIDEDSVDDEVGCSSLPYPRRQLEQFYRNRKSEIESLSSSVKAAEVLLIDQLVPASVVELWAEEKGTANARDIQTYPPPSLYALLSAYLRPDVDDVTKHRLVQYVFMDLTWIYGRHAHYGNILQHLVTFPSTYSLKPSMIKVTQAFWHLDHQNFDDALGMLLDPLVHTMDITNAQQRAILRAFLYQDKHKHALKYATLRRPVCPELEDIQLHLTILIANGLISDALSYIRRNRNQRNSVELMQHLLNGCQEMRKISVLLTLPLSEEEEDHVTNFLKQSRNIDLQEALLLFYIQRCKYPDAIAYSQRLNQMWPARDTISRERFNRREMLMQTLIGALPPITCKLAAIANSRPPTSSTSSGGSKFPRPLSVSVLPATSKIQSSGSNFFRTVIEQSRATWLIEQKLHEEVQTPLRSRKRKLDDPEAVLYPDENQPETTPFLCNIVQPAQRNITLGMSLCFPSPRGAPDTSAMDITSITQQDADASQSRQGKRPRYSLFPKAIAAVKTDAEVVSVLQTPPIRRSRPCHPSITEADGSISSRPSSILKDKMRRFMNFSAFETAGRPISDADPSESETEMEVSTASAKQLRFRLPQPQDAASPPLALDISEIAPASSVQDVEDEDMEVVTDVQHSNQHSLVVGEDSQFLSFEDDSETAAPQPSLPEVAQVKEATSEESQPQEELPGPVPVEEVIPDAEISSCGMELTNIETTSIHPIIVSESHVVSASVVMDDDVEEAPSLAVLEPVVAVEKEPPTLVIPAMQQSSQDRDVDGSSNDESDIVCLDSSSDEEAADNKFVGKEEDEEELEGDYDEEEEEPEEEELEDEEEDLGVAEEDIEEVKNDIQVIEEEEEIKDYDQVLDEEEVEEEEREAEEEVDEEREAEEEEEVEPIAISERPVEEESDVESEKSSEGGDEPQVSAVPEVEPISEPVEDEADAEVPEQAPVTTETDEGPVDILQEESFVPSIDYNEEEEVSDYSHSMEGSVDDQEDLQTRKETLEDSSSSSETHQSLVRSGHQTTISTSIYKQRFTMSSSSSSEEEANDSEDNLRLQEAAALRMPQISGYSQVEPDLECVFDEPEAVAVEPEPTTQMEEEEEDDESQHDQADASGYSQVEPDMDDGEEMEDEEPPAVADHPTEETSPNVMDSSHSPEEAPVPASEDEEGYEKIDSNDEQKQEEAEEEEEEDFELKFSETPKAISTARPSTLRRFSMSSLAGSDCVSEEESHPLEVIEPEMSPAADSQSLQLKDVAEEVQPRSHATRSSVFKSRLHLTDSEASSDDDQEEVEAPVAETEPPSSPVEDVNEEIPEDKVETEEKDEEPVDDGGIEAENSEESSHSEGSTTDENVELRNILQAHEKVEVPFIPDAAIITAQVDLSTIVEERSFDQSMASVLVKTGKSPSLDDVGEEDEDQEKETEDEAAPVEAGVDLEDVDAAKVDDEAGKQNTSSSSDDDTIELELPRPVKQKARPKSLAMGSHVPLPFTSRRSIWETREDRDRSPESITSEPPQTYEDMIESNVKRRTRRHSSSTSSTSQVVTRRRSSRLSTSVIEAPATPVKEEEALPSALQTTPPKASRRRSEAKGDQTSAPPSCEVSPTESSFSGRSSATGTPIRRSARISALRDRTPEPTASTDALLASLVGRIRRHSSGPVGPDHLVPASPLRRSGRKSANVSRDNSPTNSVTSEPPPVSTSRELTPSRRKHTPAKSLLRSGQKSVALNLFPLEEEKESEFALPFELQPKMQSGSSYQDLSVAPVDSDESVSLDEISLQGDITSSVKKEKKPRSRPSSVASGRYNLRRAGAGRPSELDIISEEAAASAETATSNLKRGRDDASEESSDQAGPSRSQPTEEGEDEEENRESNESSQKTIQPKRVVRNKRRKKTEEVEVTEELHFAPASRPPPKSLPKRDPVIKSRTSVRRSMRLDK</sequence>
<feature type="compositionally biased region" description="Basic residues" evidence="3">
    <location>
        <begin position="2571"/>
        <end position="2581"/>
    </location>
</feature>
<feature type="compositionally biased region" description="Basic and acidic residues" evidence="3">
    <location>
        <begin position="2537"/>
        <end position="2548"/>
    </location>
</feature>
<feature type="compositionally biased region" description="Polar residues" evidence="3">
    <location>
        <begin position="2240"/>
        <end position="2265"/>
    </location>
</feature>
<feature type="region of interest" description="Disordered" evidence="3">
    <location>
        <begin position="2397"/>
        <end position="2581"/>
    </location>
</feature>
<evidence type="ECO:0000256" key="3">
    <source>
        <dbReference type="SAM" id="MobiDB-lite"/>
    </source>
</evidence>
<dbReference type="InterPro" id="IPR025151">
    <property type="entry name" value="ELYS_dom"/>
</dbReference>
<organism evidence="6 7">
    <name type="scientific">Daphnia sinensis</name>
    <dbReference type="NCBI Taxonomy" id="1820382"/>
    <lineage>
        <taxon>Eukaryota</taxon>
        <taxon>Metazoa</taxon>
        <taxon>Ecdysozoa</taxon>
        <taxon>Arthropoda</taxon>
        <taxon>Crustacea</taxon>
        <taxon>Branchiopoda</taxon>
        <taxon>Diplostraca</taxon>
        <taxon>Cladocera</taxon>
        <taxon>Anomopoda</taxon>
        <taxon>Daphniidae</taxon>
        <taxon>Daphnia</taxon>
        <taxon>Daphnia similis group</taxon>
    </lineage>
</organism>
<comment type="caution">
    <text evidence="6">The sequence shown here is derived from an EMBL/GenBank/DDBJ whole genome shotgun (WGS) entry which is preliminary data.</text>
</comment>
<dbReference type="PANTHER" id="PTHR21583:SF8">
    <property type="entry name" value="PROTEIN ELYS"/>
    <property type="match status" value="1"/>
</dbReference>
<feature type="region of interest" description="Disordered" evidence="3">
    <location>
        <begin position="1182"/>
        <end position="1204"/>
    </location>
</feature>
<evidence type="ECO:0000259" key="5">
    <source>
        <dbReference type="Pfam" id="PF16687"/>
    </source>
</evidence>
<evidence type="ECO:0000313" key="7">
    <source>
        <dbReference type="Proteomes" id="UP000820818"/>
    </source>
</evidence>
<dbReference type="PANTHER" id="PTHR21583">
    <property type="entry name" value="ELYS PROTEIN"/>
    <property type="match status" value="1"/>
</dbReference>
<keyword evidence="2" id="KW-0539">Nucleus</keyword>
<feature type="compositionally biased region" description="Acidic residues" evidence="3">
    <location>
        <begin position="1460"/>
        <end position="1497"/>
    </location>
</feature>
<feature type="region of interest" description="Disordered" evidence="3">
    <location>
        <begin position="1224"/>
        <end position="1247"/>
    </location>
</feature>
<feature type="compositionally biased region" description="Basic and acidic residues" evidence="3">
    <location>
        <begin position="2090"/>
        <end position="2099"/>
    </location>
</feature>
<feature type="compositionally biased region" description="Polar residues" evidence="3">
    <location>
        <begin position="2494"/>
        <end position="2504"/>
    </location>
</feature>
<feature type="compositionally biased region" description="Acidic residues" evidence="3">
    <location>
        <begin position="1750"/>
        <end position="1759"/>
    </location>
</feature>
<keyword evidence="7" id="KW-1185">Reference proteome</keyword>
<feature type="compositionally biased region" description="Low complexity" evidence="3">
    <location>
        <begin position="2468"/>
        <end position="2479"/>
    </location>
</feature>
<comment type="subcellular location">
    <subcellularLocation>
        <location evidence="1">Nucleus</location>
    </subcellularLocation>
</comment>
<feature type="compositionally biased region" description="Acidic residues" evidence="3">
    <location>
        <begin position="1728"/>
        <end position="1738"/>
    </location>
</feature>
<proteinExistence type="predicted"/>
<dbReference type="Pfam" id="PF13934">
    <property type="entry name" value="ELYS"/>
    <property type="match status" value="1"/>
</dbReference>
<feature type="compositionally biased region" description="Acidic residues" evidence="3">
    <location>
        <begin position="1774"/>
        <end position="1787"/>
    </location>
</feature>
<feature type="compositionally biased region" description="Polar residues" evidence="3">
    <location>
        <begin position="1797"/>
        <end position="1806"/>
    </location>
</feature>
<evidence type="ECO:0000256" key="1">
    <source>
        <dbReference type="ARBA" id="ARBA00004123"/>
    </source>
</evidence>
<feature type="compositionally biased region" description="Low complexity" evidence="3">
    <location>
        <begin position="1739"/>
        <end position="1749"/>
    </location>
</feature>
<feature type="compositionally biased region" description="Low complexity" evidence="3">
    <location>
        <begin position="1945"/>
        <end position="1958"/>
    </location>
</feature>
<feature type="region of interest" description="Disordered" evidence="3">
    <location>
        <begin position="1417"/>
        <end position="2008"/>
    </location>
</feature>
<name>A0AAD5L036_9CRUS</name>
<dbReference type="Pfam" id="PF16687">
    <property type="entry name" value="ELYS-bb"/>
    <property type="match status" value="1"/>
</dbReference>
<feature type="domain" description="ELYS beta-propeller" evidence="5">
    <location>
        <begin position="28"/>
        <end position="480"/>
    </location>
</feature>
<feature type="region of interest" description="Disordered" evidence="3">
    <location>
        <begin position="1327"/>
        <end position="1348"/>
    </location>
</feature>
<dbReference type="InterPro" id="IPR052620">
    <property type="entry name" value="ELYS/MEL-28_NucAsmblyFactor"/>
</dbReference>